<proteinExistence type="predicted"/>
<comment type="caution">
    <text evidence="11">The sequence shown here is derived from an EMBL/GenBank/DDBJ whole genome shotgun (WGS) entry which is preliminary data.</text>
</comment>
<evidence type="ECO:0000256" key="5">
    <source>
        <dbReference type="ARBA" id="ARBA00022490"/>
    </source>
</evidence>
<dbReference type="GO" id="GO:0015031">
    <property type="term" value="P:protein transport"/>
    <property type="evidence" value="ECO:0007669"/>
    <property type="project" value="UniProtKB-KW"/>
</dbReference>
<evidence type="ECO:0000313" key="12">
    <source>
        <dbReference type="Proteomes" id="UP000692954"/>
    </source>
</evidence>
<dbReference type="OrthoDB" id="338614at2759"/>
<dbReference type="InterPro" id="IPR000594">
    <property type="entry name" value="ThiF_NAD_FAD-bd"/>
</dbReference>
<organism evidence="11 12">
    <name type="scientific">Paramecium sonneborni</name>
    <dbReference type="NCBI Taxonomy" id="65129"/>
    <lineage>
        <taxon>Eukaryota</taxon>
        <taxon>Sar</taxon>
        <taxon>Alveolata</taxon>
        <taxon>Ciliophora</taxon>
        <taxon>Intramacronucleata</taxon>
        <taxon>Oligohymenophorea</taxon>
        <taxon>Peniculida</taxon>
        <taxon>Parameciidae</taxon>
        <taxon>Paramecium</taxon>
    </lineage>
</organism>
<evidence type="ECO:0000259" key="9">
    <source>
        <dbReference type="Pfam" id="PF00899"/>
    </source>
</evidence>
<keyword evidence="4" id="KW-0813">Transport</keyword>
<evidence type="ECO:0000256" key="4">
    <source>
        <dbReference type="ARBA" id="ARBA00022448"/>
    </source>
</evidence>
<dbReference type="Pfam" id="PF16420">
    <property type="entry name" value="ATG7_N"/>
    <property type="match status" value="1"/>
</dbReference>
<dbReference type="Proteomes" id="UP000692954">
    <property type="component" value="Unassembled WGS sequence"/>
</dbReference>
<protein>
    <recommendedName>
        <fullName evidence="13">Ubiquitin-like modifier-activating enzyme ATG7</fullName>
    </recommendedName>
</protein>
<dbReference type="GO" id="GO:0000045">
    <property type="term" value="P:autophagosome assembly"/>
    <property type="evidence" value="ECO:0007669"/>
    <property type="project" value="TreeGrafter"/>
</dbReference>
<dbReference type="GO" id="GO:0034727">
    <property type="term" value="P:piecemeal microautophagy of the nucleus"/>
    <property type="evidence" value="ECO:0007669"/>
    <property type="project" value="TreeGrafter"/>
</dbReference>
<keyword evidence="7" id="KW-0653">Protein transport</keyword>
<evidence type="ECO:0000256" key="7">
    <source>
        <dbReference type="ARBA" id="ARBA00022927"/>
    </source>
</evidence>
<dbReference type="GO" id="GO:0019779">
    <property type="term" value="F:Atg8 activating enzyme activity"/>
    <property type="evidence" value="ECO:0007669"/>
    <property type="project" value="TreeGrafter"/>
</dbReference>
<dbReference type="InterPro" id="IPR045886">
    <property type="entry name" value="ThiF/MoeB/HesA"/>
</dbReference>
<evidence type="ECO:0000256" key="2">
    <source>
        <dbReference type="ARBA" id="ARBA00004496"/>
    </source>
</evidence>
<comment type="subcellular location">
    <subcellularLocation>
        <location evidence="2">Cytoplasm</location>
    </subcellularLocation>
    <subcellularLocation>
        <location evidence="1">Preautophagosomal structure</location>
    </subcellularLocation>
</comment>
<dbReference type="InterPro" id="IPR032197">
    <property type="entry name" value="Atg7_N"/>
</dbReference>
<keyword evidence="5" id="KW-0963">Cytoplasm</keyword>
<dbReference type="Pfam" id="PF00899">
    <property type="entry name" value="ThiF"/>
    <property type="match status" value="1"/>
</dbReference>
<evidence type="ECO:0000256" key="8">
    <source>
        <dbReference type="ARBA" id="ARBA00023006"/>
    </source>
</evidence>
<feature type="domain" description="Ubiquitin-like modifier-activating enzyme Atg7 N-terminal" evidence="10">
    <location>
        <begin position="1"/>
        <end position="304"/>
    </location>
</feature>
<dbReference type="GO" id="GO:0000422">
    <property type="term" value="P:autophagy of mitochondrion"/>
    <property type="evidence" value="ECO:0007669"/>
    <property type="project" value="TreeGrafter"/>
</dbReference>
<evidence type="ECO:0008006" key="13">
    <source>
        <dbReference type="Google" id="ProtNLM"/>
    </source>
</evidence>
<dbReference type="FunFam" id="3.40.50.720:FF:000395">
    <property type="entry name" value="ubiquitin-like modifier-activating enzyme ATG7"/>
    <property type="match status" value="1"/>
</dbReference>
<evidence type="ECO:0000259" key="10">
    <source>
        <dbReference type="Pfam" id="PF16420"/>
    </source>
</evidence>
<keyword evidence="6" id="KW-0833">Ubl conjugation pathway</keyword>
<gene>
    <name evidence="11" type="ORF">PSON_ATCC_30995.1.T0530232</name>
</gene>
<accession>A0A8S1NA83</accession>
<dbReference type="PANTHER" id="PTHR10953:SF3">
    <property type="entry name" value="UBIQUITIN-LIKE MODIFIER-ACTIVATING ENZYME ATG7"/>
    <property type="match status" value="1"/>
</dbReference>
<evidence type="ECO:0000313" key="11">
    <source>
        <dbReference type="EMBL" id="CAD8089042.1"/>
    </source>
</evidence>
<dbReference type="EMBL" id="CAJJDN010000053">
    <property type="protein sequence ID" value="CAD8089042.1"/>
    <property type="molecule type" value="Genomic_DNA"/>
</dbReference>
<dbReference type="GO" id="GO:0032446">
    <property type="term" value="P:protein modification by small protein conjugation"/>
    <property type="evidence" value="ECO:0007669"/>
    <property type="project" value="TreeGrafter"/>
</dbReference>
<keyword evidence="8" id="KW-0072">Autophagy</keyword>
<dbReference type="GO" id="GO:0006995">
    <property type="term" value="P:cellular response to nitrogen starvation"/>
    <property type="evidence" value="ECO:0007669"/>
    <property type="project" value="TreeGrafter"/>
</dbReference>
<comment type="subunit">
    <text evidence="3">Homodimer.</text>
</comment>
<evidence type="ECO:0000256" key="1">
    <source>
        <dbReference type="ARBA" id="ARBA00004329"/>
    </source>
</evidence>
<name>A0A8S1NA83_9CILI</name>
<dbReference type="GO" id="GO:0019778">
    <property type="term" value="F:Atg12 activating enzyme activity"/>
    <property type="evidence" value="ECO:0007669"/>
    <property type="project" value="TreeGrafter"/>
</dbReference>
<sequence length="666" mass="76949">MQFIPFSPLIDIGFWSQLSRNKIEIYKLDDAERSLLVKTKINPYPEKTSQLYLDIYSFQDDITINKSGPFEVYSKIQFQNYNTIEAYQEFDHLDYTQKAFQKMIDSFQKDEKPNLFQARMSIFADLKKYLFYYKLFVPQFLIENVQQVLQKNLIDYLGDKNQQFQQQLSLIIQQQQKEICNNSFIILNKESLQLVQFDEYQKDKEDVIFLYFDSFNQPQLNGQFNNFIAYLITSNSFKEQIKNIKIIVIKDSLIINKNQFQLKNSIYIELNLSESKIIKQNGQYKAFNIEGYLQEKKIDLKSFMDEQSLAKEAVDLNIKLMKWRLLPELDLEKVQAQKVLLIGAGTLGCQLSRNLIGWGIRKITFVDYGRISYSNPVRQSLYDFEDSTKGGRPKAEVAAEKLKKIFPEIESEGYQLQIPMPGHFVTEQQVESTLNSFQKLSELVSSHDAIFLLTDSRESRWLPTVLSNAYGKMCFSVALGFDSFLIIRHGISLKKYNPEIHGERLACYFCNDIASPGNSMKDRTLDQQCTVTRPGLSFLASAYSSELFVSLIHSPLLDGTPASDDSEQLQQTDLGILPHFLRGQLSDFDIRLFYGKAFKNCVACSQQILEALEKNPQSFLLETLNRPDVLQDISGITEELTMNNQEIHEIQDLDGDDDCSVLQIIS</sequence>
<reference evidence="11" key="1">
    <citation type="submission" date="2021-01" db="EMBL/GenBank/DDBJ databases">
        <authorList>
            <consortium name="Genoscope - CEA"/>
            <person name="William W."/>
        </authorList>
    </citation>
    <scope>NUCLEOTIDE SEQUENCE</scope>
</reference>
<evidence type="ECO:0000256" key="3">
    <source>
        <dbReference type="ARBA" id="ARBA00011738"/>
    </source>
</evidence>
<dbReference type="GO" id="GO:0000407">
    <property type="term" value="C:phagophore assembly site"/>
    <property type="evidence" value="ECO:0007669"/>
    <property type="project" value="UniProtKB-SubCell"/>
</dbReference>
<dbReference type="AlphaFoldDB" id="A0A8S1NA83"/>
<keyword evidence="12" id="KW-1185">Reference proteome</keyword>
<evidence type="ECO:0000256" key="6">
    <source>
        <dbReference type="ARBA" id="ARBA00022786"/>
    </source>
</evidence>
<feature type="domain" description="THIF-type NAD/FAD binding fold" evidence="9">
    <location>
        <begin position="321"/>
        <end position="554"/>
    </location>
</feature>
<dbReference type="PANTHER" id="PTHR10953">
    <property type="entry name" value="UBIQUITIN-ACTIVATING ENZYME E1"/>
    <property type="match status" value="1"/>
</dbReference>